<dbReference type="Proteomes" id="UP000035681">
    <property type="component" value="Unplaced"/>
</dbReference>
<organism evidence="2 3">
    <name type="scientific">Strongyloides stercoralis</name>
    <name type="common">Threadworm</name>
    <dbReference type="NCBI Taxonomy" id="6248"/>
    <lineage>
        <taxon>Eukaryota</taxon>
        <taxon>Metazoa</taxon>
        <taxon>Ecdysozoa</taxon>
        <taxon>Nematoda</taxon>
        <taxon>Chromadorea</taxon>
        <taxon>Rhabditida</taxon>
        <taxon>Tylenchina</taxon>
        <taxon>Panagrolaimomorpha</taxon>
        <taxon>Strongyloidoidea</taxon>
        <taxon>Strongyloididae</taxon>
        <taxon>Strongyloides</taxon>
    </lineage>
</organism>
<reference evidence="3" key="1">
    <citation type="submission" date="2024-02" db="UniProtKB">
        <authorList>
            <consortium name="WormBaseParasite"/>
        </authorList>
    </citation>
    <scope>IDENTIFICATION</scope>
</reference>
<keyword evidence="1" id="KW-1133">Transmembrane helix</keyword>
<sequence>MVKVTSTIVCITFICTFFCIVYQFCVKYKHLCSFSCFKSLDFLSFMIAIITNILTIIGIVIFMYKCLHEVKSNEIDEKEIINYVKYENISSLRIFEFDPSALIFISIGILNELGKFNYIKTSLSLLKNGSAVQTLFIEAFFSLSFLTICCIMMLLVEFWNDLHKNLWMSYLINKLLIIGWLFYTLIIPFYLIKTHFLDRYHIKLNVFRKWKRRSN</sequence>
<evidence type="ECO:0000313" key="2">
    <source>
        <dbReference type="Proteomes" id="UP000035681"/>
    </source>
</evidence>
<feature type="transmembrane region" description="Helical" evidence="1">
    <location>
        <begin position="94"/>
        <end position="114"/>
    </location>
</feature>
<feature type="transmembrane region" description="Helical" evidence="1">
    <location>
        <begin position="6"/>
        <end position="28"/>
    </location>
</feature>
<evidence type="ECO:0000256" key="1">
    <source>
        <dbReference type="SAM" id="Phobius"/>
    </source>
</evidence>
<feature type="transmembrane region" description="Helical" evidence="1">
    <location>
        <begin position="135"/>
        <end position="159"/>
    </location>
</feature>
<evidence type="ECO:0000313" key="3">
    <source>
        <dbReference type="WBParaSite" id="TCONS_00011553.p1"/>
    </source>
</evidence>
<keyword evidence="1" id="KW-0812">Transmembrane</keyword>
<dbReference type="WBParaSite" id="TCONS_00011553.p1">
    <property type="protein sequence ID" value="TCONS_00011553.p1"/>
    <property type="gene ID" value="XLOC_006096"/>
</dbReference>
<protein>
    <submittedName>
        <fullName evidence="3">Serpentine receptor class gamma</fullName>
    </submittedName>
</protein>
<name>A0AAF5DEW9_STRER</name>
<accession>A0AAF5DEW9</accession>
<keyword evidence="1" id="KW-0472">Membrane</keyword>
<proteinExistence type="predicted"/>
<dbReference type="AlphaFoldDB" id="A0AAF5DEW9"/>
<feature type="transmembrane region" description="Helical" evidence="1">
    <location>
        <begin position="40"/>
        <end position="64"/>
    </location>
</feature>
<feature type="transmembrane region" description="Helical" evidence="1">
    <location>
        <begin position="171"/>
        <end position="192"/>
    </location>
</feature>
<keyword evidence="2" id="KW-1185">Reference proteome</keyword>